<accession>A0AAD0PTV0</accession>
<dbReference type="Pfam" id="PF13392">
    <property type="entry name" value="HNH_3"/>
    <property type="match status" value="1"/>
</dbReference>
<dbReference type="Proteomes" id="UP000006426">
    <property type="component" value="Chromosome"/>
</dbReference>
<name>A0AAD0PTV0_PSEAV</name>
<dbReference type="EMBL" id="CP031225">
    <property type="protein sequence ID" value="AXH58990.1"/>
    <property type="molecule type" value="Genomic_DNA"/>
</dbReference>
<dbReference type="Gene3D" id="3.90.75.20">
    <property type="match status" value="1"/>
</dbReference>
<dbReference type="GO" id="GO:0004519">
    <property type="term" value="F:endonuclease activity"/>
    <property type="evidence" value="ECO:0007669"/>
    <property type="project" value="UniProtKB-KW"/>
</dbReference>
<dbReference type="SUPFAM" id="SSF54060">
    <property type="entry name" value="His-Me finger endonucleases"/>
    <property type="match status" value="1"/>
</dbReference>
<organism evidence="2 3">
    <name type="scientific">Pseudomonas amygdali pv. lachrymans str. M301315</name>
    <dbReference type="NCBI Taxonomy" id="629260"/>
    <lineage>
        <taxon>Bacteria</taxon>
        <taxon>Pseudomonadati</taxon>
        <taxon>Pseudomonadota</taxon>
        <taxon>Gammaproteobacteria</taxon>
        <taxon>Pseudomonadales</taxon>
        <taxon>Pseudomonadaceae</taxon>
        <taxon>Pseudomonas</taxon>
        <taxon>Pseudomonas amygdali</taxon>
    </lineage>
</organism>
<evidence type="ECO:0000313" key="2">
    <source>
        <dbReference type="EMBL" id="AXH58990.1"/>
    </source>
</evidence>
<keyword evidence="2" id="KW-0540">Nuclease</keyword>
<dbReference type="InterPro" id="IPR044925">
    <property type="entry name" value="His-Me_finger_sf"/>
</dbReference>
<evidence type="ECO:0000313" key="3">
    <source>
        <dbReference type="Proteomes" id="UP000006426"/>
    </source>
</evidence>
<sequence>MRERYPESCHDELSPHLPGRSYASITHRAYLLGVKKSSEYMRDLGAANMQAGAERLGREFWEKPLGSLRHEQTRVLIKLGHPDVWKGLHIHAWELVNGPVPDGHIVAAKDGNRKNVCLDNLCLRTVSEHVVKTCPNYQHLPEELVDVLHLQNEIRKTIKRKRGNEK</sequence>
<gene>
    <name evidence="2" type="ORF">PLA107_005590</name>
</gene>
<proteinExistence type="predicted"/>
<feature type="domain" description="HNH nuclease" evidence="1">
    <location>
        <begin position="86"/>
        <end position="130"/>
    </location>
</feature>
<protein>
    <submittedName>
        <fullName evidence="2">HNH endonuclease</fullName>
    </submittedName>
</protein>
<keyword evidence="2" id="KW-0378">Hydrolase</keyword>
<reference evidence="2 3" key="1">
    <citation type="journal article" date="2011" name="PLoS Pathog.">
        <title>Dynamic evolution of pathogenicity revealed by sequencing and comparative genomics of 19 Pseudomonas syringae isolates.</title>
        <authorList>
            <person name="Baltrus D.A."/>
            <person name="Nishimura M.T."/>
            <person name="Romanchuk A."/>
            <person name="Chang J.H."/>
            <person name="Mukhtar M.S."/>
            <person name="Cherkis K."/>
            <person name="Roach J."/>
            <person name="Grant S.R."/>
            <person name="Jones C.D."/>
            <person name="Dangl J.L."/>
        </authorList>
    </citation>
    <scope>NUCLEOTIDE SEQUENCE [LARGE SCALE GENOMIC DNA]</scope>
    <source>
        <strain evidence="2 3">M301315</strain>
    </source>
</reference>
<dbReference type="AlphaFoldDB" id="A0AAD0PTV0"/>
<keyword evidence="2" id="KW-0255">Endonuclease</keyword>
<dbReference type="InterPro" id="IPR003615">
    <property type="entry name" value="HNH_nuc"/>
</dbReference>
<evidence type="ECO:0000259" key="1">
    <source>
        <dbReference type="Pfam" id="PF13392"/>
    </source>
</evidence>